<accession>A0A7N0TM87</accession>
<dbReference type="EnsemblPlants" id="Kaladp0039s0657.1.v1.1">
    <property type="protein sequence ID" value="Kaladp0039s0657.1.v1.1.CDS.1"/>
    <property type="gene ID" value="Kaladp0039s0657.v1.1"/>
</dbReference>
<organism evidence="1 2">
    <name type="scientific">Kalanchoe fedtschenkoi</name>
    <name type="common">Lavender scallops</name>
    <name type="synonym">South American air plant</name>
    <dbReference type="NCBI Taxonomy" id="63787"/>
    <lineage>
        <taxon>Eukaryota</taxon>
        <taxon>Viridiplantae</taxon>
        <taxon>Streptophyta</taxon>
        <taxon>Embryophyta</taxon>
        <taxon>Tracheophyta</taxon>
        <taxon>Spermatophyta</taxon>
        <taxon>Magnoliopsida</taxon>
        <taxon>eudicotyledons</taxon>
        <taxon>Gunneridae</taxon>
        <taxon>Pentapetalae</taxon>
        <taxon>Saxifragales</taxon>
        <taxon>Crassulaceae</taxon>
        <taxon>Kalanchoe</taxon>
    </lineage>
</organism>
<sequence length="119" mass="13812">MSPQFSSPCYGKQELKAKLTQPLYKKEGMLKCNAVICSSLFGVACYMDLELLKHCYSIFDKEDYFILMTAWNVKDSLSKNSIIIFQPSPRCDQNLFQRFLLHKLTIFQHPLDCQKISSM</sequence>
<keyword evidence="2" id="KW-1185">Reference proteome</keyword>
<evidence type="ECO:0000313" key="2">
    <source>
        <dbReference type="Proteomes" id="UP000594263"/>
    </source>
</evidence>
<dbReference type="Proteomes" id="UP000594263">
    <property type="component" value="Unplaced"/>
</dbReference>
<dbReference type="AlphaFoldDB" id="A0A7N0TM87"/>
<name>A0A7N0TM87_KALFE</name>
<evidence type="ECO:0000313" key="1">
    <source>
        <dbReference type="EnsemblPlants" id="Kaladp0039s0657.1.v1.1.CDS.1"/>
    </source>
</evidence>
<proteinExistence type="predicted"/>
<protein>
    <submittedName>
        <fullName evidence="1">Uncharacterized protein</fullName>
    </submittedName>
</protein>
<reference evidence="1" key="1">
    <citation type="submission" date="2021-01" db="UniProtKB">
        <authorList>
            <consortium name="EnsemblPlants"/>
        </authorList>
    </citation>
    <scope>IDENTIFICATION</scope>
</reference>
<dbReference type="Gramene" id="Kaladp0039s0657.1.v1.1">
    <property type="protein sequence ID" value="Kaladp0039s0657.1.v1.1.CDS.1"/>
    <property type="gene ID" value="Kaladp0039s0657.v1.1"/>
</dbReference>